<dbReference type="InterPro" id="IPR049740">
    <property type="entry name" value="CopZ"/>
</dbReference>
<dbReference type="GO" id="GO:0005737">
    <property type="term" value="C:cytoplasm"/>
    <property type="evidence" value="ECO:0007669"/>
    <property type="project" value="UniProtKB-SubCell"/>
</dbReference>
<dbReference type="PRINTS" id="PR00944">
    <property type="entry name" value="CUEXPORT"/>
</dbReference>
<feature type="domain" description="HMA" evidence="8">
    <location>
        <begin position="2"/>
        <end position="68"/>
    </location>
</feature>
<protein>
    <recommendedName>
        <fullName evidence="2">Copper chaperone CopZ</fullName>
    </recommendedName>
</protein>
<comment type="subcellular location">
    <subcellularLocation>
        <location evidence="1">Cytoplasm</location>
    </subcellularLocation>
</comment>
<comment type="function">
    <text evidence="7">Chaperone that serves for the intracellular sequestration and transport of Cu(+). Delivers Cu(+) to the copper-exporting P-type ATPase A (CopA).</text>
</comment>
<dbReference type="InterPro" id="IPR006121">
    <property type="entry name" value="HMA_dom"/>
</dbReference>
<dbReference type="InterPro" id="IPR006122">
    <property type="entry name" value="HMA_Cu_ion-bd"/>
</dbReference>
<dbReference type="PANTHER" id="PTHR46594:SF4">
    <property type="entry name" value="P-TYPE CATION-TRANSPORTING ATPASE"/>
    <property type="match status" value="1"/>
</dbReference>
<dbReference type="Proteomes" id="UP000295310">
    <property type="component" value="Unassembled WGS sequence"/>
</dbReference>
<reference evidence="9 10" key="1">
    <citation type="submission" date="2019-01" db="EMBL/GenBank/DDBJ databases">
        <title>Draft genome sequences of the type strains of six Macrococcus species.</title>
        <authorList>
            <person name="Mazhar S."/>
            <person name="Altermann E."/>
            <person name="Hill C."/>
            <person name="Mcauliffe O."/>
        </authorList>
    </citation>
    <scope>NUCLEOTIDE SEQUENCE [LARGE SCALE GENOMIC DNA]</scope>
    <source>
        <strain evidence="9 10">CCM4811</strain>
    </source>
</reference>
<dbReference type="NCBIfam" id="NF033795">
    <property type="entry name" value="chaper_CopZ_Bs"/>
    <property type="match status" value="1"/>
</dbReference>
<dbReference type="FunFam" id="3.30.70.100:FF:000001">
    <property type="entry name" value="ATPase copper transporting beta"/>
    <property type="match status" value="1"/>
</dbReference>
<accession>A0A4R6BE53</accession>
<dbReference type="InterPro" id="IPR000428">
    <property type="entry name" value="Cu-bd"/>
</dbReference>
<keyword evidence="5" id="KW-0186">Copper</keyword>
<name>A0A4R6BE53_9STAP</name>
<proteinExistence type="predicted"/>
<comment type="caution">
    <text evidence="9">The sequence shown here is derived from an EMBL/GenBank/DDBJ whole genome shotgun (WGS) entry which is preliminary data.</text>
</comment>
<dbReference type="NCBIfam" id="TIGR00003">
    <property type="entry name" value="copper ion binding protein"/>
    <property type="match status" value="1"/>
</dbReference>
<keyword evidence="4" id="KW-0479">Metal-binding</keyword>
<dbReference type="GO" id="GO:0005507">
    <property type="term" value="F:copper ion binding"/>
    <property type="evidence" value="ECO:0007669"/>
    <property type="project" value="InterPro"/>
</dbReference>
<keyword evidence="10" id="KW-1185">Reference proteome</keyword>
<dbReference type="PANTHER" id="PTHR46594">
    <property type="entry name" value="P-TYPE CATION-TRANSPORTING ATPASE"/>
    <property type="match status" value="1"/>
</dbReference>
<dbReference type="AlphaFoldDB" id="A0A4R6BE53"/>
<evidence type="ECO:0000313" key="10">
    <source>
        <dbReference type="Proteomes" id="UP000295310"/>
    </source>
</evidence>
<dbReference type="Pfam" id="PF00403">
    <property type="entry name" value="HMA"/>
    <property type="match status" value="1"/>
</dbReference>
<dbReference type="InterPro" id="IPR036163">
    <property type="entry name" value="HMA_dom_sf"/>
</dbReference>
<dbReference type="InterPro" id="IPR017969">
    <property type="entry name" value="Heavy-metal-associated_CS"/>
</dbReference>
<dbReference type="RefSeq" id="WP_133431733.1">
    <property type="nucleotide sequence ID" value="NZ_CP092179.1"/>
</dbReference>
<evidence type="ECO:0000259" key="8">
    <source>
        <dbReference type="PROSITE" id="PS50846"/>
    </source>
</evidence>
<evidence type="ECO:0000313" key="9">
    <source>
        <dbReference type="EMBL" id="TDL98029.1"/>
    </source>
</evidence>
<organism evidence="9 10">
    <name type="scientific">Macrococcus brunensis</name>
    <dbReference type="NCBI Taxonomy" id="198483"/>
    <lineage>
        <taxon>Bacteria</taxon>
        <taxon>Bacillati</taxon>
        <taxon>Bacillota</taxon>
        <taxon>Bacilli</taxon>
        <taxon>Bacillales</taxon>
        <taxon>Staphylococcaceae</taxon>
        <taxon>Macrococcus</taxon>
    </lineage>
</organism>
<evidence type="ECO:0000256" key="3">
    <source>
        <dbReference type="ARBA" id="ARBA00022490"/>
    </source>
</evidence>
<evidence type="ECO:0000256" key="4">
    <source>
        <dbReference type="ARBA" id="ARBA00022723"/>
    </source>
</evidence>
<dbReference type="CDD" id="cd00371">
    <property type="entry name" value="HMA"/>
    <property type="match status" value="1"/>
</dbReference>
<gene>
    <name evidence="9" type="ORF">ERX27_04960</name>
</gene>
<keyword evidence="6" id="KW-0143">Chaperone</keyword>
<dbReference type="EMBL" id="SCWA01000007">
    <property type="protein sequence ID" value="TDL98029.1"/>
    <property type="molecule type" value="Genomic_DNA"/>
</dbReference>
<evidence type="ECO:0000256" key="7">
    <source>
        <dbReference type="ARBA" id="ARBA00025138"/>
    </source>
</evidence>
<evidence type="ECO:0000256" key="2">
    <source>
        <dbReference type="ARBA" id="ARBA00015313"/>
    </source>
</evidence>
<dbReference type="Gene3D" id="3.30.70.100">
    <property type="match status" value="1"/>
</dbReference>
<keyword evidence="3" id="KW-0963">Cytoplasm</keyword>
<evidence type="ECO:0000256" key="6">
    <source>
        <dbReference type="ARBA" id="ARBA00023186"/>
    </source>
</evidence>
<sequence>MANQTLDVRGMTCQHCVDAVEKSVGAVDGVQQVNVDLDNGKVAVAYDDSKATVDNIRDAIEDQGYEVIPTEA</sequence>
<dbReference type="GO" id="GO:0006825">
    <property type="term" value="P:copper ion transport"/>
    <property type="evidence" value="ECO:0007669"/>
    <property type="project" value="InterPro"/>
</dbReference>
<dbReference type="SUPFAM" id="SSF55008">
    <property type="entry name" value="HMA, heavy metal-associated domain"/>
    <property type="match status" value="1"/>
</dbReference>
<evidence type="ECO:0000256" key="1">
    <source>
        <dbReference type="ARBA" id="ARBA00004496"/>
    </source>
</evidence>
<dbReference type="OrthoDB" id="9813965at2"/>
<dbReference type="PROSITE" id="PS01047">
    <property type="entry name" value="HMA_1"/>
    <property type="match status" value="1"/>
</dbReference>
<dbReference type="PROSITE" id="PS50846">
    <property type="entry name" value="HMA_2"/>
    <property type="match status" value="1"/>
</dbReference>
<evidence type="ECO:0000256" key="5">
    <source>
        <dbReference type="ARBA" id="ARBA00023008"/>
    </source>
</evidence>